<dbReference type="SUPFAM" id="SSF103247">
    <property type="entry name" value="TT1751-like"/>
    <property type="match status" value="1"/>
</dbReference>
<organism evidence="2 3">
    <name type="scientific">Thiocapsa rosea</name>
    <dbReference type="NCBI Taxonomy" id="69360"/>
    <lineage>
        <taxon>Bacteria</taxon>
        <taxon>Pseudomonadati</taxon>
        <taxon>Pseudomonadota</taxon>
        <taxon>Gammaproteobacteria</taxon>
        <taxon>Chromatiales</taxon>
        <taxon>Chromatiaceae</taxon>
        <taxon>Thiocapsa</taxon>
    </lineage>
</organism>
<gene>
    <name evidence="2" type="ORF">BDD21_1310</name>
</gene>
<name>A0A495V3G4_9GAMM</name>
<evidence type="ECO:0000256" key="1">
    <source>
        <dbReference type="SAM" id="Phobius"/>
    </source>
</evidence>
<protein>
    <recommendedName>
        <fullName evidence="4">DUF302 domain-containing protein</fullName>
    </recommendedName>
</protein>
<reference evidence="2 3" key="1">
    <citation type="submission" date="2018-10" db="EMBL/GenBank/DDBJ databases">
        <title>Genomic Encyclopedia of Archaeal and Bacterial Type Strains, Phase II (KMG-II): from individual species to whole genera.</title>
        <authorList>
            <person name="Goeker M."/>
        </authorList>
    </citation>
    <scope>NUCLEOTIDE SEQUENCE [LARGE SCALE GENOMIC DNA]</scope>
    <source>
        <strain evidence="2 3">DSM 235</strain>
    </source>
</reference>
<evidence type="ECO:0000313" key="3">
    <source>
        <dbReference type="Proteomes" id="UP000274556"/>
    </source>
</evidence>
<comment type="caution">
    <text evidence="2">The sequence shown here is derived from an EMBL/GenBank/DDBJ whole genome shotgun (WGS) entry which is preliminary data.</text>
</comment>
<proteinExistence type="predicted"/>
<evidence type="ECO:0008006" key="4">
    <source>
        <dbReference type="Google" id="ProtNLM"/>
    </source>
</evidence>
<feature type="transmembrane region" description="Helical" evidence="1">
    <location>
        <begin position="44"/>
        <end position="66"/>
    </location>
</feature>
<dbReference type="EMBL" id="RBXL01000001">
    <property type="protein sequence ID" value="RKT43946.1"/>
    <property type="molecule type" value="Genomic_DNA"/>
</dbReference>
<dbReference type="AlphaFoldDB" id="A0A495V3G4"/>
<keyword evidence="1" id="KW-0812">Transmembrane</keyword>
<dbReference type="Proteomes" id="UP000274556">
    <property type="component" value="Unassembled WGS sequence"/>
</dbReference>
<evidence type="ECO:0000313" key="2">
    <source>
        <dbReference type="EMBL" id="RKT43946.1"/>
    </source>
</evidence>
<accession>A0A495V3G4</accession>
<keyword evidence="1" id="KW-1133">Transmembrane helix</keyword>
<keyword evidence="3" id="KW-1185">Reference proteome</keyword>
<dbReference type="InterPro" id="IPR035923">
    <property type="entry name" value="TT1751-like_sf"/>
</dbReference>
<sequence>MSVSTPPSGGVLPLARGAVSIRDRRCETAHQEGFRRMITLKRGLAGLLLAGGLLSQAAFGSGYAVYTSDSEFADVLDGLKMAIQERGMYINNVMNMGEMLERTGKDLGTDTPLYAQAESIEFCSAVLSREMSTENPVHVVNCPFIIAVYTLPEETGTTYVAHREIPADQVESSPAMAKVADMLKGISEAAVSW</sequence>
<dbReference type="Gene3D" id="3.30.310.70">
    <property type="entry name" value="TT1751-like domain"/>
    <property type="match status" value="1"/>
</dbReference>
<keyword evidence="1" id="KW-0472">Membrane</keyword>